<dbReference type="GO" id="GO:0000466">
    <property type="term" value="P:maturation of 5.8S rRNA from tricistronic rRNA transcript (SSU-rRNA, 5.8S rRNA, LSU-rRNA)"/>
    <property type="evidence" value="ECO:0007669"/>
    <property type="project" value="TreeGrafter"/>
</dbReference>
<evidence type="ECO:0000259" key="6">
    <source>
        <dbReference type="Pfam" id="PF01728"/>
    </source>
</evidence>
<feature type="compositionally biased region" description="Basic and acidic residues" evidence="5">
    <location>
        <begin position="461"/>
        <end position="475"/>
    </location>
</feature>
<evidence type="ECO:0000256" key="1">
    <source>
        <dbReference type="ARBA" id="ARBA00022552"/>
    </source>
</evidence>
<feature type="compositionally biased region" description="Basic and acidic residues" evidence="5">
    <location>
        <begin position="282"/>
        <end position="294"/>
    </location>
</feature>
<feature type="compositionally biased region" description="Acidic residues" evidence="5">
    <location>
        <begin position="661"/>
        <end position="671"/>
    </location>
</feature>
<dbReference type="GO" id="GO:0008650">
    <property type="term" value="F:rRNA (uridine-2'-O-)-methyltransferase activity"/>
    <property type="evidence" value="ECO:0007669"/>
    <property type="project" value="TreeGrafter"/>
</dbReference>
<keyword evidence="4" id="KW-0949">S-adenosyl-L-methionine</keyword>
<feature type="compositionally biased region" description="Acidic residues" evidence="5">
    <location>
        <begin position="418"/>
        <end position="444"/>
    </location>
</feature>
<evidence type="ECO:0000256" key="5">
    <source>
        <dbReference type="SAM" id="MobiDB-lite"/>
    </source>
</evidence>
<dbReference type="EMBL" id="CDMZ01001746">
    <property type="protein sequence ID" value="CEM36984.1"/>
    <property type="molecule type" value="Genomic_DNA"/>
</dbReference>
<dbReference type="SUPFAM" id="SSF53335">
    <property type="entry name" value="S-adenosyl-L-methionine-dependent methyltransferases"/>
    <property type="match status" value="1"/>
</dbReference>
<feature type="compositionally biased region" description="Acidic residues" evidence="5">
    <location>
        <begin position="628"/>
        <end position="640"/>
    </location>
</feature>
<keyword evidence="3" id="KW-0808">Transferase</keyword>
<evidence type="ECO:0000256" key="4">
    <source>
        <dbReference type="ARBA" id="ARBA00022691"/>
    </source>
</evidence>
<feature type="compositionally biased region" description="Basic and acidic residues" evidence="5">
    <location>
        <begin position="506"/>
        <end position="519"/>
    </location>
</feature>
<protein>
    <recommendedName>
        <fullName evidence="10">rRNA methyltransferase</fullName>
    </recommendedName>
</protein>
<dbReference type="GO" id="GO:0030687">
    <property type="term" value="C:preribosome, large subunit precursor"/>
    <property type="evidence" value="ECO:0007669"/>
    <property type="project" value="TreeGrafter"/>
</dbReference>
<feature type="compositionally biased region" description="Acidic residues" evidence="5">
    <location>
        <begin position="520"/>
        <end position="547"/>
    </location>
</feature>
<dbReference type="InterPro" id="IPR050082">
    <property type="entry name" value="RNA_methyltr_RlmE"/>
</dbReference>
<sequence>MPLASTVIGIDLAPIKAIKGCVSIQADITTGRCRSFLKKELQGQDADVFLHDGAPNVGSSWTSDAFAQNELVLHAMKLACEFLRPGGTFVTKVFRSADYNSLLYVFGQLFKRVEATKPQASRNVSAEIFVMCFGFKAPQQLDPQFFDPKAVFADVDDMADGDGEGGKKGRKSGSSGLTDLVKKRDKKNRSGYDAKEIHKVVPAEEFINNTENPAEFLVKATKLSFEEGASKELLDNPLTTLEIKTLAQDLQILGKGDLSLLLKWRFKVRRAREQAAAAARKAQKDNGESDKKGEGEEDEDEEEESDEDMGSEEDGEGGEGDGEDEDDEDDEEEMKEMDEIMRSRMAEQKAALKKRAELQKKRDLRKKLSMGGFPKGDFEPDLFHLSDRAQTALEEDRMKMADADELMDDDMKFNSRGEDEEEEEESGSEDEDGEEEDEDSDADSELDRITQLEIDAAVQYELEKERERLSGEQKKKEKGKKETRRQKVMKEWADEVQQFNAYLDSETQKRLSEQARQEAEESDDDEDDEEEDEEREAEEDESMGEEEGEKKGAKGAVGSRTEKSLQAAASAAASGGDPRAVAQLKRRADQFFSNPLFASAGAGADEEGDIEIEEKREDAKSKRKRDVEDVDGESESEGEGETGAGSGGWFYGPKGAKSEESSDDEQAGDMDDGIKELSDDELPQIPLSDKQKRQLRRKRLAEKEVAKAQRERERRRKLGLPEEEDEEEVGAGKKKGKAPPAPPFEEVPEQAPKPLPTAPLEAPTDPDELAEIQAIGSLMINKGTRMDLIDGAFNRYSFNDPELPDWFLEDEEQHNKPQLPVTKELFREYRQKIKEINQRPIRKVAEAEARKKKRARQRIEKAIQQSHAIARSEDLNEGSKAKAIQKLMKKARKGEERPKMYLAGMKAGGGKQVSKQGTKSRNVEVKPVDKRLKADKRGQQASMRKNKGKGKGLRGRKGKR</sequence>
<feature type="compositionally biased region" description="Basic and acidic residues" evidence="5">
    <location>
        <begin position="921"/>
        <end position="938"/>
    </location>
</feature>
<dbReference type="Pfam" id="PF01728">
    <property type="entry name" value="FtsJ"/>
    <property type="match status" value="1"/>
</dbReference>
<name>A0A0G4H0B1_9ALVE</name>
<feature type="compositionally biased region" description="Basic residues" evidence="5">
    <location>
        <begin position="476"/>
        <end position="487"/>
    </location>
</feature>
<dbReference type="PhylomeDB" id="A0A0G4H0B1"/>
<dbReference type="VEuPathDB" id="CryptoDB:Cvel_24184"/>
<evidence type="ECO:0000256" key="3">
    <source>
        <dbReference type="ARBA" id="ARBA00022679"/>
    </source>
</evidence>
<feature type="region of interest" description="Disordered" evidence="5">
    <location>
        <begin position="277"/>
        <end position="381"/>
    </location>
</feature>
<proteinExistence type="predicted"/>
<feature type="region of interest" description="Disordered" evidence="5">
    <location>
        <begin position="501"/>
        <end position="768"/>
    </location>
</feature>
<evidence type="ECO:0000259" key="7">
    <source>
        <dbReference type="Pfam" id="PF07780"/>
    </source>
</evidence>
<keyword evidence="2" id="KW-0489">Methyltransferase</keyword>
<evidence type="ECO:0008006" key="10">
    <source>
        <dbReference type="Google" id="ProtNLM"/>
    </source>
</evidence>
<feature type="compositionally biased region" description="Basic and acidic residues" evidence="5">
    <location>
        <begin position="337"/>
        <end position="347"/>
    </location>
</feature>
<feature type="compositionally biased region" description="Basic and acidic residues" evidence="5">
    <location>
        <begin position="701"/>
        <end position="712"/>
    </location>
</feature>
<keyword evidence="1" id="KW-0698">rRNA processing</keyword>
<feature type="compositionally biased region" description="Acidic residues" evidence="5">
    <location>
        <begin position="295"/>
        <end position="336"/>
    </location>
</feature>
<feature type="region of interest" description="Disordered" evidence="5">
    <location>
        <begin position="157"/>
        <end position="190"/>
    </location>
</feature>
<evidence type="ECO:0000256" key="2">
    <source>
        <dbReference type="ARBA" id="ARBA00022603"/>
    </source>
</evidence>
<dbReference type="GO" id="GO:0016435">
    <property type="term" value="F:rRNA (guanine) methyltransferase activity"/>
    <property type="evidence" value="ECO:0007669"/>
    <property type="project" value="TreeGrafter"/>
</dbReference>
<dbReference type="GO" id="GO:0000463">
    <property type="term" value="P:maturation of LSU-rRNA from tricistronic rRNA transcript (SSU-rRNA, 5.8S rRNA, LSU-rRNA)"/>
    <property type="evidence" value="ECO:0007669"/>
    <property type="project" value="TreeGrafter"/>
</dbReference>
<dbReference type="Pfam" id="PF07780">
    <property type="entry name" value="Spb1_C"/>
    <property type="match status" value="1"/>
</dbReference>
<dbReference type="Pfam" id="PF11861">
    <property type="entry name" value="DUF3381"/>
    <property type="match status" value="1"/>
</dbReference>
<organism evidence="9">
    <name type="scientific">Chromera velia CCMP2878</name>
    <dbReference type="NCBI Taxonomy" id="1169474"/>
    <lineage>
        <taxon>Eukaryota</taxon>
        <taxon>Sar</taxon>
        <taxon>Alveolata</taxon>
        <taxon>Colpodellida</taxon>
        <taxon>Chromeraceae</taxon>
        <taxon>Chromera</taxon>
    </lineage>
</organism>
<reference evidence="9" key="1">
    <citation type="submission" date="2014-11" db="EMBL/GenBank/DDBJ databases">
        <authorList>
            <person name="Otto D Thomas"/>
            <person name="Naeem Raeece"/>
        </authorList>
    </citation>
    <scope>NUCLEOTIDE SEQUENCE</scope>
</reference>
<feature type="compositionally biased region" description="Pro residues" evidence="5">
    <location>
        <begin position="739"/>
        <end position="757"/>
    </location>
</feature>
<dbReference type="GO" id="GO:0005730">
    <property type="term" value="C:nucleolus"/>
    <property type="evidence" value="ECO:0007669"/>
    <property type="project" value="TreeGrafter"/>
</dbReference>
<dbReference type="AlphaFoldDB" id="A0A0G4H0B1"/>
<dbReference type="InterPro" id="IPR024576">
    <property type="entry name" value="rRNA_MeTfrase_Spb1_DUF3381"/>
</dbReference>
<evidence type="ECO:0000259" key="8">
    <source>
        <dbReference type="Pfam" id="PF11861"/>
    </source>
</evidence>
<dbReference type="InterPro" id="IPR029063">
    <property type="entry name" value="SAM-dependent_MTases_sf"/>
</dbReference>
<dbReference type="InterPro" id="IPR012920">
    <property type="entry name" value="rRNA_MeTfrase_SPB1-like_C"/>
</dbReference>
<dbReference type="InterPro" id="IPR002877">
    <property type="entry name" value="RNA_MeTrfase_FtsJ_dom"/>
</dbReference>
<gene>
    <name evidence="9" type="ORF">Cvel_24184</name>
</gene>
<evidence type="ECO:0000313" key="9">
    <source>
        <dbReference type="EMBL" id="CEM36984.1"/>
    </source>
</evidence>
<accession>A0A0G4H0B1</accession>
<feature type="region of interest" description="Disordered" evidence="5">
    <location>
        <begin position="903"/>
        <end position="960"/>
    </location>
</feature>
<dbReference type="PANTHER" id="PTHR10920">
    <property type="entry name" value="RIBOSOMAL RNA METHYLTRANSFERASE"/>
    <property type="match status" value="1"/>
</dbReference>
<feature type="domain" description="Ribosomal RNA methyltransferase SPB1-like C-terminal" evidence="7">
    <location>
        <begin position="767"/>
        <end position="942"/>
    </location>
</feature>
<dbReference type="Gene3D" id="3.40.50.150">
    <property type="entry name" value="Vaccinia Virus protein VP39"/>
    <property type="match status" value="1"/>
</dbReference>
<feature type="compositionally biased region" description="Basic residues" evidence="5">
    <location>
        <begin position="944"/>
        <end position="960"/>
    </location>
</feature>
<feature type="compositionally biased region" description="Gly residues" evidence="5">
    <location>
        <begin position="641"/>
        <end position="650"/>
    </location>
</feature>
<feature type="domain" description="Ribosomal RNA methyltransferase FtsJ" evidence="6">
    <location>
        <begin position="5"/>
        <end position="135"/>
    </location>
</feature>
<feature type="region of interest" description="Disordered" evidence="5">
    <location>
        <begin position="394"/>
        <end position="487"/>
    </location>
</feature>
<dbReference type="PANTHER" id="PTHR10920:SF13">
    <property type="entry name" value="PRE-RRNA 2'-O-RIBOSE RNA METHYLTRANSFERASE FTSJ3"/>
    <property type="match status" value="1"/>
</dbReference>
<feature type="domain" description="DUF3381" evidence="8">
    <location>
        <begin position="183"/>
        <end position="362"/>
    </location>
</feature>